<dbReference type="PANTHER" id="PTHR31198">
    <property type="entry name" value="COILED-COIL DOMAIN-CONTAINING PROTEIN 84"/>
    <property type="match status" value="1"/>
</dbReference>
<name>A0AAP0D7P8_9ASTR</name>
<reference evidence="2 3" key="1">
    <citation type="submission" date="2024-04" db="EMBL/GenBank/DDBJ databases">
        <title>The reference genome of an endangered Asteraceae, Deinandra increscens subsp. villosa, native to the Central Coast of California.</title>
        <authorList>
            <person name="Guilliams M."/>
            <person name="Hasenstab-Lehman K."/>
            <person name="Meyer R."/>
            <person name="Mcevoy S."/>
        </authorList>
    </citation>
    <scope>NUCLEOTIDE SEQUENCE [LARGE SCALE GENOMIC DNA]</scope>
    <source>
        <tissue evidence="2">Leaf</tissue>
    </source>
</reference>
<evidence type="ECO:0000313" key="2">
    <source>
        <dbReference type="EMBL" id="KAK9069874.1"/>
    </source>
</evidence>
<dbReference type="PANTHER" id="PTHR31198:SF1">
    <property type="entry name" value="CENTROSOMAL AT-AC SPLICING FACTOR"/>
    <property type="match status" value="1"/>
</dbReference>
<accession>A0AAP0D7P8</accession>
<dbReference type="EMBL" id="JBCNJP010000012">
    <property type="protein sequence ID" value="KAK9069874.1"/>
    <property type="molecule type" value="Genomic_DNA"/>
</dbReference>
<dbReference type="Pfam" id="PF14968">
    <property type="entry name" value="CCDC84"/>
    <property type="match status" value="1"/>
</dbReference>
<keyword evidence="3" id="KW-1185">Reference proteome</keyword>
<feature type="region of interest" description="Disordered" evidence="1">
    <location>
        <begin position="41"/>
        <end position="62"/>
    </location>
</feature>
<feature type="compositionally biased region" description="Polar residues" evidence="1">
    <location>
        <begin position="45"/>
        <end position="58"/>
    </location>
</feature>
<organism evidence="2 3">
    <name type="scientific">Deinandra increscens subsp. villosa</name>
    <dbReference type="NCBI Taxonomy" id="3103831"/>
    <lineage>
        <taxon>Eukaryota</taxon>
        <taxon>Viridiplantae</taxon>
        <taxon>Streptophyta</taxon>
        <taxon>Embryophyta</taxon>
        <taxon>Tracheophyta</taxon>
        <taxon>Spermatophyta</taxon>
        <taxon>Magnoliopsida</taxon>
        <taxon>eudicotyledons</taxon>
        <taxon>Gunneridae</taxon>
        <taxon>Pentapetalae</taxon>
        <taxon>asterids</taxon>
        <taxon>campanulids</taxon>
        <taxon>Asterales</taxon>
        <taxon>Asteraceae</taxon>
        <taxon>Asteroideae</taxon>
        <taxon>Heliantheae alliance</taxon>
        <taxon>Madieae</taxon>
        <taxon>Madiinae</taxon>
        <taxon>Deinandra</taxon>
    </lineage>
</organism>
<dbReference type="Proteomes" id="UP001408789">
    <property type="component" value="Unassembled WGS sequence"/>
</dbReference>
<feature type="compositionally biased region" description="Basic residues" evidence="1">
    <location>
        <begin position="15"/>
        <end position="25"/>
    </location>
</feature>
<proteinExistence type="predicted"/>
<dbReference type="InterPro" id="IPR028015">
    <property type="entry name" value="CCDC84-like"/>
</dbReference>
<sequence>MVSSVDELLPPKGNEKKRGRGKKVHLRIPNLVSSLERLAMEIPSETKNPNPSTVTTESSSKRKEKNTDFEFCKVCKLNHNQGRCHNFFPNHVKSLSSFLSRFHSKLSDVRFFLKNPGVLPPDLASRNRFWCVFCDSDVIEHGSSFTCEKGIRHLASADHLKNLKSFMWKYGGGKDRIDRFRFTEADLAKYEQKRISLKSESGTEQSHGPLIGPSNDIHNEQKFDYVDNFDRSRIISHNSSFQNSVLPLQDYTNEKYQVSHSDLSGHVATNTSSYDSQSLLSASDANHSNNLRGNVGGSGLTNGYHYNGLVYAEKRESNGESNLAGPQKLTQISSAFNEPNAGNVHSGAPPPWFNATNGIDLNAIKTKTSKSKLNPKRVGAAWAEKRKIEMEMEKKGVLPVNKFDASWLPNFGRVWQSGSRKDSRKEFEVEAKKPVKDEGQNVDSSMQLQPYISKRMKIDHVFLEFLPFFFLHVILSAGKPMDDLFYYSNKGV</sequence>
<protein>
    <recommendedName>
        <fullName evidence="4">TITAN-like protein</fullName>
    </recommendedName>
</protein>
<gene>
    <name evidence="2" type="ORF">SSX86_010270</name>
</gene>
<feature type="region of interest" description="Disordered" evidence="1">
    <location>
        <begin position="1"/>
        <end position="25"/>
    </location>
</feature>
<dbReference type="AlphaFoldDB" id="A0AAP0D7P8"/>
<evidence type="ECO:0000313" key="3">
    <source>
        <dbReference type="Proteomes" id="UP001408789"/>
    </source>
</evidence>
<evidence type="ECO:0008006" key="4">
    <source>
        <dbReference type="Google" id="ProtNLM"/>
    </source>
</evidence>
<evidence type="ECO:0000256" key="1">
    <source>
        <dbReference type="SAM" id="MobiDB-lite"/>
    </source>
</evidence>
<comment type="caution">
    <text evidence="2">The sequence shown here is derived from an EMBL/GenBank/DDBJ whole genome shotgun (WGS) entry which is preliminary data.</text>
</comment>